<keyword evidence="2" id="KW-1185">Reference proteome</keyword>
<evidence type="ECO:0008006" key="3">
    <source>
        <dbReference type="Google" id="ProtNLM"/>
    </source>
</evidence>
<gene>
    <name evidence="1" type="ORF">LIP_0846</name>
</gene>
<dbReference type="PATRIC" id="fig|1555112.3.peg.879"/>
<accession>A0A0K2SHY0</accession>
<dbReference type="OrthoDB" id="2210247at2"/>
<dbReference type="InterPro" id="IPR009351">
    <property type="entry name" value="AlkZ-like"/>
</dbReference>
<dbReference type="RefSeq" id="WP_068134662.1">
    <property type="nucleotide sequence ID" value="NZ_AP014924.1"/>
</dbReference>
<dbReference type="PANTHER" id="PTHR38479:SF2">
    <property type="entry name" value="WINGED HELIX DNA-BINDING DOMAIN-CONTAINING PROTEIN"/>
    <property type="match status" value="1"/>
</dbReference>
<evidence type="ECO:0000313" key="1">
    <source>
        <dbReference type="EMBL" id="BAS26703.1"/>
    </source>
</evidence>
<reference evidence="2" key="2">
    <citation type="journal article" date="2016" name="Int. J. Syst. Evol. Microbiol.">
        <title>Complete genome sequence and cell structure of Limnochorda pilosa, a Gram-negative spore-former within the phylum Firmicutes.</title>
        <authorList>
            <person name="Watanabe M."/>
            <person name="Kojima H."/>
            <person name="Fukui M."/>
        </authorList>
    </citation>
    <scope>NUCLEOTIDE SEQUENCE [LARGE SCALE GENOMIC DNA]</scope>
    <source>
        <strain evidence="2">HC45</strain>
    </source>
</reference>
<protein>
    <recommendedName>
        <fullName evidence="3">Winged helix DNA-binding domain-containing protein</fullName>
    </recommendedName>
</protein>
<dbReference type="PANTHER" id="PTHR38479">
    <property type="entry name" value="LMO0824 PROTEIN"/>
    <property type="match status" value="1"/>
</dbReference>
<evidence type="ECO:0000313" key="2">
    <source>
        <dbReference type="Proteomes" id="UP000065807"/>
    </source>
</evidence>
<dbReference type="Pfam" id="PF06224">
    <property type="entry name" value="AlkZ-like"/>
    <property type="match status" value="1"/>
</dbReference>
<reference evidence="2" key="1">
    <citation type="submission" date="2015-07" db="EMBL/GenBank/DDBJ databases">
        <title>Complete genome sequence and phylogenetic analysis of Limnochorda pilosa.</title>
        <authorList>
            <person name="Watanabe M."/>
            <person name="Kojima H."/>
            <person name="Fukui M."/>
        </authorList>
    </citation>
    <scope>NUCLEOTIDE SEQUENCE [LARGE SCALE GENOMIC DNA]</scope>
    <source>
        <strain evidence="2">HC45</strain>
    </source>
</reference>
<dbReference type="EMBL" id="AP014924">
    <property type="protein sequence ID" value="BAS26703.1"/>
    <property type="molecule type" value="Genomic_DNA"/>
</dbReference>
<organism evidence="1 2">
    <name type="scientific">Limnochorda pilosa</name>
    <dbReference type="NCBI Taxonomy" id="1555112"/>
    <lineage>
        <taxon>Bacteria</taxon>
        <taxon>Bacillati</taxon>
        <taxon>Bacillota</taxon>
        <taxon>Limnochordia</taxon>
        <taxon>Limnochordales</taxon>
        <taxon>Limnochordaceae</taxon>
        <taxon>Limnochorda</taxon>
    </lineage>
</organism>
<proteinExistence type="predicted"/>
<dbReference type="Proteomes" id="UP000065807">
    <property type="component" value="Chromosome"/>
</dbReference>
<name>A0A0K2SHY0_LIMPI</name>
<dbReference type="STRING" id="1555112.LIP_0846"/>
<dbReference type="KEGG" id="lpil:LIP_0846"/>
<dbReference type="AlphaFoldDB" id="A0A0K2SHY0"/>
<sequence length="393" mass="42778">MTDGEHRATPDQVLAFRLRRQGLVEPREREAGPSDLASAARAACGIQAQVLRAAEVGLGVRTHGIGVEAVGRALWSERRLVKTWTLRGTLHLVAAEDHPLFVGALRPDLLRDVEAWMGREGLGQGRLQRLDEAVGQALEEGPLTRRELAGAVIGRLGSWAEPWMVHSWGGALKHAAIAGRICFGPPRGQEVTFVRTDRWLPPAPEPTDDGSALGRLALRYLASFGPASEQDFAYWSGVRVGTARRAFAAWGEELVWVSVGDGLREDLPGGWIHRDDLEDLAAASVDEERVHLLPSFDAYLLGHKEKALFLDGRHRTRVCRPAGWVAPVVLRNGRVIGTWAHKTTGRTLKVTVALFGRSNRKLRGCLEDAGARLGAFLDLDPAVGYGPATTAAR</sequence>